<dbReference type="AlphaFoldDB" id="A0A060XHA5"/>
<name>A0A060XHA5_ONCMY</name>
<reference evidence="2" key="1">
    <citation type="journal article" date="2014" name="Nat. Commun.">
        <title>The rainbow trout genome provides novel insights into evolution after whole-genome duplication in vertebrates.</title>
        <authorList>
            <person name="Berthelot C."/>
            <person name="Brunet F."/>
            <person name="Chalopin D."/>
            <person name="Juanchich A."/>
            <person name="Bernard M."/>
            <person name="Noel B."/>
            <person name="Bento P."/>
            <person name="Da Silva C."/>
            <person name="Labadie K."/>
            <person name="Alberti A."/>
            <person name="Aury J.M."/>
            <person name="Louis A."/>
            <person name="Dehais P."/>
            <person name="Bardou P."/>
            <person name="Montfort J."/>
            <person name="Klopp C."/>
            <person name="Cabau C."/>
            <person name="Gaspin C."/>
            <person name="Thorgaard G.H."/>
            <person name="Boussaha M."/>
            <person name="Quillet E."/>
            <person name="Guyomard R."/>
            <person name="Galiana D."/>
            <person name="Bobe J."/>
            <person name="Volff J.N."/>
            <person name="Genet C."/>
            <person name="Wincker P."/>
            <person name="Jaillon O."/>
            <person name="Roest Crollius H."/>
            <person name="Guiguen Y."/>
        </authorList>
    </citation>
    <scope>NUCLEOTIDE SEQUENCE [LARGE SCALE GENOMIC DNA]</scope>
</reference>
<accession>A0A060XHA5</accession>
<evidence type="ECO:0000313" key="2">
    <source>
        <dbReference type="EMBL" id="CDQ76225.1"/>
    </source>
</evidence>
<dbReference type="Proteomes" id="UP000193380">
    <property type="component" value="Unassembled WGS sequence"/>
</dbReference>
<gene>
    <name evidence="2" type="ORF">GSONMT00042229001</name>
</gene>
<dbReference type="EMBL" id="FR905121">
    <property type="protein sequence ID" value="CDQ76225.1"/>
    <property type="molecule type" value="Genomic_DNA"/>
</dbReference>
<feature type="region of interest" description="Disordered" evidence="1">
    <location>
        <begin position="46"/>
        <end position="70"/>
    </location>
</feature>
<reference evidence="2" key="2">
    <citation type="submission" date="2014-03" db="EMBL/GenBank/DDBJ databases">
        <authorList>
            <person name="Genoscope - CEA"/>
        </authorList>
    </citation>
    <scope>NUCLEOTIDE SEQUENCE</scope>
</reference>
<organism evidence="2 3">
    <name type="scientific">Oncorhynchus mykiss</name>
    <name type="common">Rainbow trout</name>
    <name type="synonym">Salmo gairdneri</name>
    <dbReference type="NCBI Taxonomy" id="8022"/>
    <lineage>
        <taxon>Eukaryota</taxon>
        <taxon>Metazoa</taxon>
        <taxon>Chordata</taxon>
        <taxon>Craniata</taxon>
        <taxon>Vertebrata</taxon>
        <taxon>Euteleostomi</taxon>
        <taxon>Actinopterygii</taxon>
        <taxon>Neopterygii</taxon>
        <taxon>Teleostei</taxon>
        <taxon>Protacanthopterygii</taxon>
        <taxon>Salmoniformes</taxon>
        <taxon>Salmonidae</taxon>
        <taxon>Salmoninae</taxon>
        <taxon>Oncorhynchus</taxon>
    </lineage>
</organism>
<evidence type="ECO:0000313" key="3">
    <source>
        <dbReference type="Proteomes" id="UP000193380"/>
    </source>
</evidence>
<dbReference type="PaxDb" id="8022-A0A060XHA5"/>
<protein>
    <submittedName>
        <fullName evidence="2">Uncharacterized protein</fullName>
    </submittedName>
</protein>
<feature type="compositionally biased region" description="Pro residues" evidence="1">
    <location>
        <begin position="53"/>
        <end position="69"/>
    </location>
</feature>
<evidence type="ECO:0000256" key="1">
    <source>
        <dbReference type="SAM" id="MobiDB-lite"/>
    </source>
</evidence>
<dbReference type="STRING" id="8022.A0A060XHA5"/>
<sequence>MRFRKSFINLTVPIETNGVDSRFTSRCQSVNLLANRLASQRHPDAELREMNKPPQPITGPTSVPLPSPSPGLTQLCFSASPLSQATYASGQPTSLVFATQTPQQMNSAPQPRQFATGPRALHQQVLTPFTFPKMSAVSIGQ</sequence>
<proteinExistence type="predicted"/>